<evidence type="ECO:0000256" key="3">
    <source>
        <dbReference type="ARBA" id="ARBA00022679"/>
    </source>
</evidence>
<accession>A0AAD5UUP9</accession>
<name>A0AAD5UUP9_9APHY</name>
<comment type="caution">
    <text evidence="12">The sequence shown here is derived from an EMBL/GenBank/DDBJ whole genome shotgun (WGS) entry which is preliminary data.</text>
</comment>
<keyword evidence="2" id="KW-0723">Serine/threonine-protein kinase</keyword>
<organism evidence="12 13">
    <name type="scientific">Meripilus lineatus</name>
    <dbReference type="NCBI Taxonomy" id="2056292"/>
    <lineage>
        <taxon>Eukaryota</taxon>
        <taxon>Fungi</taxon>
        <taxon>Dikarya</taxon>
        <taxon>Basidiomycota</taxon>
        <taxon>Agaricomycotina</taxon>
        <taxon>Agaricomycetes</taxon>
        <taxon>Polyporales</taxon>
        <taxon>Meripilaceae</taxon>
        <taxon>Meripilus</taxon>
    </lineage>
</organism>
<evidence type="ECO:0000256" key="2">
    <source>
        <dbReference type="ARBA" id="ARBA00022527"/>
    </source>
</evidence>
<dbReference type="Gene3D" id="1.10.510.10">
    <property type="entry name" value="Transferase(Phosphotransferase) domain 1"/>
    <property type="match status" value="1"/>
</dbReference>
<dbReference type="InterPro" id="IPR050236">
    <property type="entry name" value="Ser_Thr_kinase_AGC"/>
</dbReference>
<evidence type="ECO:0000256" key="6">
    <source>
        <dbReference type="ARBA" id="ARBA00022840"/>
    </source>
</evidence>
<evidence type="ECO:0000256" key="10">
    <source>
        <dbReference type="SAM" id="MobiDB-lite"/>
    </source>
</evidence>
<comment type="catalytic activity">
    <reaction evidence="8">
        <text>L-seryl-[protein] + ATP = O-phospho-L-seryl-[protein] + ADP + H(+)</text>
        <dbReference type="Rhea" id="RHEA:17989"/>
        <dbReference type="Rhea" id="RHEA-COMP:9863"/>
        <dbReference type="Rhea" id="RHEA-COMP:11604"/>
        <dbReference type="ChEBI" id="CHEBI:15378"/>
        <dbReference type="ChEBI" id="CHEBI:29999"/>
        <dbReference type="ChEBI" id="CHEBI:30616"/>
        <dbReference type="ChEBI" id="CHEBI:83421"/>
        <dbReference type="ChEBI" id="CHEBI:456216"/>
        <dbReference type="EC" id="2.7.11.1"/>
    </reaction>
</comment>
<dbReference type="InterPro" id="IPR011009">
    <property type="entry name" value="Kinase-like_dom_sf"/>
</dbReference>
<dbReference type="PROSITE" id="PS00107">
    <property type="entry name" value="PROTEIN_KINASE_ATP"/>
    <property type="match status" value="1"/>
</dbReference>
<feature type="region of interest" description="Disordered" evidence="10">
    <location>
        <begin position="15"/>
        <end position="67"/>
    </location>
</feature>
<gene>
    <name evidence="12" type="ORF">NLI96_g11142</name>
</gene>
<evidence type="ECO:0000313" key="13">
    <source>
        <dbReference type="Proteomes" id="UP001212997"/>
    </source>
</evidence>
<dbReference type="InterPro" id="IPR000719">
    <property type="entry name" value="Prot_kinase_dom"/>
</dbReference>
<protein>
    <recommendedName>
        <fullName evidence="1">non-specific serine/threonine protein kinase</fullName>
        <ecNumber evidence="1">2.7.11.1</ecNumber>
    </recommendedName>
</protein>
<dbReference type="PROSITE" id="PS00108">
    <property type="entry name" value="PROTEIN_KINASE_ST"/>
    <property type="match status" value="1"/>
</dbReference>
<evidence type="ECO:0000256" key="1">
    <source>
        <dbReference type="ARBA" id="ARBA00012513"/>
    </source>
</evidence>
<dbReference type="InterPro" id="IPR008271">
    <property type="entry name" value="Ser/Thr_kinase_AS"/>
</dbReference>
<feature type="binding site" evidence="9">
    <location>
        <position position="240"/>
    </location>
    <ligand>
        <name>ATP</name>
        <dbReference type="ChEBI" id="CHEBI:30616"/>
    </ligand>
</feature>
<keyword evidence="6 9" id="KW-0067">ATP-binding</keyword>
<proteinExistence type="predicted"/>
<keyword evidence="3" id="KW-0808">Transferase</keyword>
<dbReference type="PROSITE" id="PS50011">
    <property type="entry name" value="PROTEIN_KINASE_DOM"/>
    <property type="match status" value="1"/>
</dbReference>
<evidence type="ECO:0000256" key="5">
    <source>
        <dbReference type="ARBA" id="ARBA00022777"/>
    </source>
</evidence>
<dbReference type="Proteomes" id="UP001212997">
    <property type="component" value="Unassembled WGS sequence"/>
</dbReference>
<dbReference type="GO" id="GO:0035556">
    <property type="term" value="P:intracellular signal transduction"/>
    <property type="evidence" value="ECO:0007669"/>
    <property type="project" value="TreeGrafter"/>
</dbReference>
<evidence type="ECO:0000259" key="11">
    <source>
        <dbReference type="PROSITE" id="PS50011"/>
    </source>
</evidence>
<evidence type="ECO:0000256" key="8">
    <source>
        <dbReference type="ARBA" id="ARBA00048679"/>
    </source>
</evidence>
<evidence type="ECO:0000313" key="12">
    <source>
        <dbReference type="EMBL" id="KAJ3476454.1"/>
    </source>
</evidence>
<dbReference type="SMART" id="SM00220">
    <property type="entry name" value="S_TKc"/>
    <property type="match status" value="1"/>
</dbReference>
<reference evidence="12" key="1">
    <citation type="submission" date="2022-07" db="EMBL/GenBank/DDBJ databases">
        <title>Genome Sequence of Physisporinus lineatus.</title>
        <authorList>
            <person name="Buettner E."/>
        </authorList>
    </citation>
    <scope>NUCLEOTIDE SEQUENCE</scope>
    <source>
        <strain evidence="12">VT162</strain>
    </source>
</reference>
<feature type="compositionally biased region" description="Basic and acidic residues" evidence="10">
    <location>
        <begin position="16"/>
        <end position="37"/>
    </location>
</feature>
<keyword evidence="4 9" id="KW-0547">Nucleotide-binding</keyword>
<feature type="domain" description="Protein kinase" evidence="11">
    <location>
        <begin position="211"/>
        <end position="526"/>
    </location>
</feature>
<evidence type="ECO:0000256" key="4">
    <source>
        <dbReference type="ARBA" id="ARBA00022741"/>
    </source>
</evidence>
<dbReference type="Pfam" id="PF00069">
    <property type="entry name" value="Pkinase"/>
    <property type="match status" value="1"/>
</dbReference>
<dbReference type="GO" id="GO:0005524">
    <property type="term" value="F:ATP binding"/>
    <property type="evidence" value="ECO:0007669"/>
    <property type="project" value="UniProtKB-UniRule"/>
</dbReference>
<comment type="catalytic activity">
    <reaction evidence="7">
        <text>L-threonyl-[protein] + ATP = O-phospho-L-threonyl-[protein] + ADP + H(+)</text>
        <dbReference type="Rhea" id="RHEA:46608"/>
        <dbReference type="Rhea" id="RHEA-COMP:11060"/>
        <dbReference type="Rhea" id="RHEA-COMP:11605"/>
        <dbReference type="ChEBI" id="CHEBI:15378"/>
        <dbReference type="ChEBI" id="CHEBI:30013"/>
        <dbReference type="ChEBI" id="CHEBI:30616"/>
        <dbReference type="ChEBI" id="CHEBI:61977"/>
        <dbReference type="ChEBI" id="CHEBI:456216"/>
        <dbReference type="EC" id="2.7.11.1"/>
    </reaction>
</comment>
<dbReference type="SUPFAM" id="SSF56112">
    <property type="entry name" value="Protein kinase-like (PK-like)"/>
    <property type="match status" value="1"/>
</dbReference>
<evidence type="ECO:0000256" key="9">
    <source>
        <dbReference type="PROSITE-ProRule" id="PRU10141"/>
    </source>
</evidence>
<keyword evidence="5" id="KW-0418">Kinase</keyword>
<dbReference type="EMBL" id="JANAWD010000705">
    <property type="protein sequence ID" value="KAJ3476454.1"/>
    <property type="molecule type" value="Genomic_DNA"/>
</dbReference>
<dbReference type="GO" id="GO:0004674">
    <property type="term" value="F:protein serine/threonine kinase activity"/>
    <property type="evidence" value="ECO:0007669"/>
    <property type="project" value="UniProtKB-KW"/>
</dbReference>
<dbReference type="AlphaFoldDB" id="A0AAD5UUP9"/>
<dbReference type="InterPro" id="IPR017441">
    <property type="entry name" value="Protein_kinase_ATP_BS"/>
</dbReference>
<dbReference type="Gene3D" id="3.30.200.20">
    <property type="entry name" value="Phosphorylase Kinase, domain 1"/>
    <property type="match status" value="1"/>
</dbReference>
<dbReference type="EC" id="2.7.11.1" evidence="1"/>
<dbReference type="PANTHER" id="PTHR24356">
    <property type="entry name" value="SERINE/THREONINE-PROTEIN KINASE"/>
    <property type="match status" value="1"/>
</dbReference>
<dbReference type="PANTHER" id="PTHR24356:SF1">
    <property type="entry name" value="SERINE_THREONINE-PROTEIN KINASE GREATWALL"/>
    <property type="match status" value="1"/>
</dbReference>
<evidence type="ECO:0000256" key="7">
    <source>
        <dbReference type="ARBA" id="ARBA00047899"/>
    </source>
</evidence>
<sequence>MTLLGTNEVLGRGRFKSRELHDHDRHEEVAARRDGYDKIPQSLEEGNPSLKLRPTPHPRSPIQPGSSVALGMLTPRTSTLILADRAPLADVVPRQTLCGHRCNSDDTRDSNDPRFSGDDPFVPSIFLNANVATKVKAHTFPRDEASIRQAVRRRTICSRSLNRSYNNPLDRVRIEGFKNPSRRHRFLSAQAPDPTPPPQMQATRVPSLREFRFVKHLGSGHFGDVYLAYHKPSRVQVALKIVSKASPTSCDQRGRRLGRKAGYQTLQRCGGAIEEYFALRRLTGAPGIAELLATFHDIRFFYIAMRYYPGGDLQSRLDQGGFHPKHAQFYIAELLLGVEELHRRRIVHRDLKPSNIMIDAEGHLVICDFGLARCFRKDANPFEREAGRICAGPDAIPDTKEEITASSCGTAEYIAPEVYRGDLYSYPVDIWAVGMIAYRLLLNRFPWNPPTDQCSISDLVLNIRVHFEPWEHSKYSLSEDADFFLRQVRTTFRVEFGDLSLCGSKALSQDPDVRPTATRLKSHLFFRKFDWAGLINHSMIPPWIPKDHQIVASPGRSVVIPHEKSYSLKDDPIPFFSFISPSLLPVPNEYPPRISC</sequence>
<keyword evidence="13" id="KW-1185">Reference proteome</keyword>